<dbReference type="GO" id="GO:0003723">
    <property type="term" value="F:RNA binding"/>
    <property type="evidence" value="ECO:0007669"/>
    <property type="project" value="TreeGrafter"/>
</dbReference>
<dbReference type="RefSeq" id="WP_002766210.1">
    <property type="nucleotide sequence ID" value="NZ_HE972951.1"/>
</dbReference>
<reference evidence="7 8" key="1">
    <citation type="submission" date="2012-04" db="EMBL/GenBank/DDBJ databases">
        <authorList>
            <person name="Genoscope - CEA"/>
        </authorList>
    </citation>
    <scope>NUCLEOTIDE SEQUENCE [LARGE SCALE GENOMIC DNA]</scope>
    <source>
        <strain evidence="7 8">9443</strain>
    </source>
</reference>
<dbReference type="Proteomes" id="UP000003480">
    <property type="component" value="Unassembled WGS sequence"/>
</dbReference>
<evidence type="ECO:0000256" key="3">
    <source>
        <dbReference type="ARBA" id="ARBA00022806"/>
    </source>
</evidence>
<evidence type="ECO:0000256" key="2">
    <source>
        <dbReference type="ARBA" id="ARBA00022801"/>
    </source>
</evidence>
<dbReference type="InterPro" id="IPR054712">
    <property type="entry name" value="Cas3-like_dom"/>
</dbReference>
<evidence type="ECO:0000313" key="8">
    <source>
        <dbReference type="Proteomes" id="UP000003480"/>
    </source>
</evidence>
<name>I4FZI2_MICAE</name>
<dbReference type="InterPro" id="IPR050547">
    <property type="entry name" value="DEAD_box_RNA_helicases"/>
</dbReference>
<dbReference type="SMART" id="SM00487">
    <property type="entry name" value="DEXDc"/>
    <property type="match status" value="1"/>
</dbReference>
<evidence type="ECO:0000256" key="1">
    <source>
        <dbReference type="ARBA" id="ARBA00022741"/>
    </source>
</evidence>
<dbReference type="Pfam" id="PF22590">
    <property type="entry name" value="Cas3-like_C_2"/>
    <property type="match status" value="1"/>
</dbReference>
<dbReference type="EMBL" id="CAIJ01000066">
    <property type="protein sequence ID" value="CCI01093.1"/>
    <property type="molecule type" value="Genomic_DNA"/>
</dbReference>
<dbReference type="InterPro" id="IPR014001">
    <property type="entry name" value="Helicase_ATP-bd"/>
</dbReference>
<proteinExistence type="predicted"/>
<sequence length="918" mass="106999">MSKSNPQPFFKFGRVFFSGEPTIAPDKILFQPLGNHVGNVRQLARKWQDDNFSLERVIEGINLHDKAKPQTFKIRVETNKQGEFTKYTYSFKGHRFKVDEPQNLWVQSLARGHHDYSTKEIIKDTYQLKKDPEYQKIFSKDPLQYAKELYILEMCDQIEAELACRVIGDDEQAKSRTFMDFTITKGTSEDSNHRVFYLDPYPFKEPTITLNFRSWTYNLSDEDKNQLQQLHENGKDKELGSKLNTLVKEWWKKNEHTISEDRAITAIIKPDNSNTYSPSEKSENAILWWYRELANFQPNPMQEEVFQTMVENQHPAFILKAPTGVGKFEAIIIPFLAMLSTKEDRPRLIIPLPARSLLEDQKQRCEKYLKQFSLLHKGREVSLVIDTGTEMNRYVYLDGEVKSRNNSRRHLYKGDIILTTIDKFIYRYFGYGDKQKSFIFPYRIHHGNTLICFDEAHTYDDISFTNFCTLVKALYEAGRSLVLMTATLSQNHLERFDYLTDNMIDYIDVQDNLEKLNNFYQQILKQDYSNLKQFEWVDDIVYDVKEPTNFQQKLTSIALAEWNSNPSHRIIVSVETVKDAIAIYEKIKQTLNIKSSGENEFLFLYHGRLSDIPKTSHYSRTNLYQRLKERDENDQAYILVTTSAIEVGCDLNSTRLITQLCNPESLIQRAGRCNRKGNVEDAKIIVIGNNIPEFVNTLSEAELEDYKTILKGLHDQNFDPKAIMNCVSTKQTIDDYRVVELFSLLQDYVYNADLTCQSAHEKGLVITRSWTPSVTLVYDDGKQGDSLEKIVKESPQIQVPIDRLILKKNNEGNYTNQYANVSVYEWIYDKEETRYKLEPLKYWGCAYSKDMVIKVCAVQEGAISDSFAPYSYDHELGFKDLPGVFIKWRPNGYQERLQYNPTKDRSVVINYTSALTQD</sequence>
<dbReference type="PANTHER" id="PTHR47963">
    <property type="entry name" value="DEAD-BOX ATP-DEPENDENT RNA HELICASE 47, MITOCHONDRIAL"/>
    <property type="match status" value="1"/>
</dbReference>
<dbReference type="InterPro" id="IPR011545">
    <property type="entry name" value="DEAD/DEAH_box_helicase_dom"/>
</dbReference>
<keyword evidence="4" id="KW-0067">ATP-binding</keyword>
<dbReference type="PANTHER" id="PTHR47963:SF9">
    <property type="entry name" value="CRISPR-ASSOCIATED ENDONUCLEASE_HELICASE CAS3"/>
    <property type="match status" value="1"/>
</dbReference>
<dbReference type="InterPro" id="IPR027417">
    <property type="entry name" value="P-loop_NTPase"/>
</dbReference>
<dbReference type="GO" id="GO:0051607">
    <property type="term" value="P:defense response to virus"/>
    <property type="evidence" value="ECO:0007669"/>
    <property type="project" value="UniProtKB-KW"/>
</dbReference>
<accession>I4FZI2</accession>
<evidence type="ECO:0000313" key="7">
    <source>
        <dbReference type="EMBL" id="CCI01093.1"/>
    </source>
</evidence>
<dbReference type="GO" id="GO:0003724">
    <property type="term" value="F:RNA helicase activity"/>
    <property type="evidence" value="ECO:0007669"/>
    <property type="project" value="TreeGrafter"/>
</dbReference>
<dbReference type="InterPro" id="IPR006474">
    <property type="entry name" value="Helicase_Cas3_CRISPR-ass_core"/>
</dbReference>
<dbReference type="Gene3D" id="3.40.50.300">
    <property type="entry name" value="P-loop containing nucleotide triphosphate hydrolases"/>
    <property type="match status" value="2"/>
</dbReference>
<keyword evidence="3 7" id="KW-0347">Helicase</keyword>
<dbReference type="GO" id="GO:0016787">
    <property type="term" value="F:hydrolase activity"/>
    <property type="evidence" value="ECO:0007669"/>
    <property type="project" value="UniProtKB-KW"/>
</dbReference>
<protein>
    <submittedName>
        <fullName evidence="7">Putative ATP-dependent RNA helicase</fullName>
    </submittedName>
</protein>
<keyword evidence="2" id="KW-0378">Hydrolase</keyword>
<evidence type="ECO:0000256" key="5">
    <source>
        <dbReference type="ARBA" id="ARBA00023118"/>
    </source>
</evidence>
<feature type="domain" description="Helicase ATP-binding" evidence="6">
    <location>
        <begin position="308"/>
        <end position="506"/>
    </location>
</feature>
<dbReference type="AlphaFoldDB" id="I4FZI2"/>
<dbReference type="NCBIfam" id="TIGR01587">
    <property type="entry name" value="cas3_core"/>
    <property type="match status" value="1"/>
</dbReference>
<organism evidence="7 8">
    <name type="scientific">Microcystis aeruginosa PCC 9443</name>
    <dbReference type="NCBI Taxonomy" id="1160281"/>
    <lineage>
        <taxon>Bacteria</taxon>
        <taxon>Bacillati</taxon>
        <taxon>Cyanobacteriota</taxon>
        <taxon>Cyanophyceae</taxon>
        <taxon>Oscillatoriophycideae</taxon>
        <taxon>Chroococcales</taxon>
        <taxon>Microcystaceae</taxon>
        <taxon>Microcystis</taxon>
    </lineage>
</organism>
<comment type="caution">
    <text evidence="7">The sequence shown here is derived from an EMBL/GenBank/DDBJ whole genome shotgun (WGS) entry which is preliminary data.</text>
</comment>
<evidence type="ECO:0000256" key="4">
    <source>
        <dbReference type="ARBA" id="ARBA00022840"/>
    </source>
</evidence>
<dbReference type="GO" id="GO:0005524">
    <property type="term" value="F:ATP binding"/>
    <property type="evidence" value="ECO:0007669"/>
    <property type="project" value="UniProtKB-KW"/>
</dbReference>
<dbReference type="PROSITE" id="PS51192">
    <property type="entry name" value="HELICASE_ATP_BIND_1"/>
    <property type="match status" value="1"/>
</dbReference>
<keyword evidence="1" id="KW-0547">Nucleotide-binding</keyword>
<keyword evidence="5" id="KW-0051">Antiviral defense</keyword>
<dbReference type="HOGENOM" id="CLU_345782_0_0_3"/>
<dbReference type="Pfam" id="PF00270">
    <property type="entry name" value="DEAD"/>
    <property type="match status" value="1"/>
</dbReference>
<dbReference type="SUPFAM" id="SSF52540">
    <property type="entry name" value="P-loop containing nucleoside triphosphate hydrolases"/>
    <property type="match status" value="1"/>
</dbReference>
<gene>
    <name evidence="7" type="ORF">MICAC_1580014</name>
</gene>
<evidence type="ECO:0000259" key="6">
    <source>
        <dbReference type="PROSITE" id="PS51192"/>
    </source>
</evidence>